<feature type="compositionally biased region" description="Basic and acidic residues" evidence="1">
    <location>
        <begin position="53"/>
        <end position="83"/>
    </location>
</feature>
<name>A0AA39DA83_VITRO</name>
<feature type="compositionally biased region" description="Low complexity" evidence="1">
    <location>
        <begin position="294"/>
        <end position="312"/>
    </location>
</feature>
<feature type="compositionally biased region" description="Basic and acidic residues" evidence="1">
    <location>
        <begin position="233"/>
        <end position="246"/>
    </location>
</feature>
<evidence type="ECO:0000313" key="2">
    <source>
        <dbReference type="EMBL" id="KAJ9677603.1"/>
    </source>
</evidence>
<feature type="compositionally biased region" description="Polar residues" evidence="1">
    <location>
        <begin position="1"/>
        <end position="11"/>
    </location>
</feature>
<sequence length="334" mass="36166">MEFQHGSNTVSDLRIQPANTEERDDLSIPNKNFSFVSSSSSKSDSSEDLSEPDVDKTSTTDITGAHKLDNDTGLASEHDERDVPNTSNMRQEQSIHMLSGSTSLPPVSSNSPELSLDNGSTTQSPPVQTMEQTDSYRIPSSAFARNKSTTPMEWSVASNESLFSIHGNMSFTRDQSFLLGRSGELGIPEEPTMTGLSFRYSNGQIPAFDEKSAKLEEGSGVTEAAAGTKKKVLKENAEDNSKEKLSLPDGPPNDSRLSHQSDESRSSVQSFAFPILTSEGGRSGSLKVSVAEEQTQQQQQQQPQSQLQPQTSAAAPEAAQTSWFSCFSCCSSKF</sequence>
<reference evidence="2 3" key="1">
    <citation type="journal article" date="2023" name="BMC Biotechnol.">
        <title>Vitis rotundifolia cv Carlos genome sequencing.</title>
        <authorList>
            <person name="Huff M."/>
            <person name="Hulse-Kemp A."/>
            <person name="Scheffler B."/>
            <person name="Youngblood R."/>
            <person name="Simpson S."/>
            <person name="Babiker E."/>
            <person name="Staton M."/>
        </authorList>
    </citation>
    <scope>NUCLEOTIDE SEQUENCE [LARGE SCALE GENOMIC DNA]</scope>
    <source>
        <tissue evidence="2">Leaf</tissue>
    </source>
</reference>
<dbReference type="PANTHER" id="PTHR33673">
    <property type="entry name" value="SUPPRESSOR SRP40-LIKE PROTEIN"/>
    <property type="match status" value="1"/>
</dbReference>
<dbReference type="AlphaFoldDB" id="A0AA39DA83"/>
<gene>
    <name evidence="2" type="ORF">PVL29_022536</name>
</gene>
<feature type="region of interest" description="Disordered" evidence="1">
    <location>
        <begin position="214"/>
        <end position="315"/>
    </location>
</feature>
<evidence type="ECO:0000313" key="3">
    <source>
        <dbReference type="Proteomes" id="UP001168098"/>
    </source>
</evidence>
<dbReference type="Proteomes" id="UP001168098">
    <property type="component" value="Unassembled WGS sequence"/>
</dbReference>
<feature type="region of interest" description="Disordered" evidence="1">
    <location>
        <begin position="1"/>
        <end position="134"/>
    </location>
</feature>
<proteinExistence type="predicted"/>
<dbReference type="EMBL" id="JARBHA010000017">
    <property type="protein sequence ID" value="KAJ9677603.1"/>
    <property type="molecule type" value="Genomic_DNA"/>
</dbReference>
<evidence type="ECO:0000256" key="1">
    <source>
        <dbReference type="SAM" id="MobiDB-lite"/>
    </source>
</evidence>
<feature type="compositionally biased region" description="Basic and acidic residues" evidence="1">
    <location>
        <begin position="256"/>
        <end position="265"/>
    </location>
</feature>
<protein>
    <submittedName>
        <fullName evidence="2">Uncharacterized protein</fullName>
    </submittedName>
</protein>
<organism evidence="2 3">
    <name type="scientific">Vitis rotundifolia</name>
    <name type="common">Muscadine grape</name>
    <dbReference type="NCBI Taxonomy" id="103349"/>
    <lineage>
        <taxon>Eukaryota</taxon>
        <taxon>Viridiplantae</taxon>
        <taxon>Streptophyta</taxon>
        <taxon>Embryophyta</taxon>
        <taxon>Tracheophyta</taxon>
        <taxon>Spermatophyta</taxon>
        <taxon>Magnoliopsida</taxon>
        <taxon>eudicotyledons</taxon>
        <taxon>Gunneridae</taxon>
        <taxon>Pentapetalae</taxon>
        <taxon>rosids</taxon>
        <taxon>Vitales</taxon>
        <taxon>Vitaceae</taxon>
        <taxon>Viteae</taxon>
        <taxon>Vitis</taxon>
    </lineage>
</organism>
<keyword evidence="3" id="KW-1185">Reference proteome</keyword>
<dbReference type="PANTHER" id="PTHR33673:SF3">
    <property type="entry name" value="SUPPRESSOR SRP40-LIKE PROTEIN"/>
    <property type="match status" value="1"/>
</dbReference>
<feature type="compositionally biased region" description="Polar residues" evidence="1">
    <location>
        <begin position="84"/>
        <end position="134"/>
    </location>
</feature>
<comment type="caution">
    <text evidence="2">The sequence shown here is derived from an EMBL/GenBank/DDBJ whole genome shotgun (WGS) entry which is preliminary data.</text>
</comment>
<feature type="compositionally biased region" description="Low complexity" evidence="1">
    <location>
        <begin position="29"/>
        <end position="43"/>
    </location>
</feature>
<accession>A0AA39DA83</accession>